<name>A0A8C5T2I2_LATLA</name>
<organism evidence="4 5">
    <name type="scientific">Laticauda laticaudata</name>
    <name type="common">Blue-ringed sea krait</name>
    <name type="synonym">Blue-lipped sea krait</name>
    <dbReference type="NCBI Taxonomy" id="8630"/>
    <lineage>
        <taxon>Eukaryota</taxon>
        <taxon>Metazoa</taxon>
        <taxon>Chordata</taxon>
        <taxon>Craniata</taxon>
        <taxon>Vertebrata</taxon>
        <taxon>Euteleostomi</taxon>
        <taxon>Lepidosauria</taxon>
        <taxon>Squamata</taxon>
        <taxon>Bifurcata</taxon>
        <taxon>Unidentata</taxon>
        <taxon>Episquamata</taxon>
        <taxon>Toxicofera</taxon>
        <taxon>Serpentes</taxon>
        <taxon>Colubroidea</taxon>
        <taxon>Elapidae</taxon>
        <taxon>Laticaudinae</taxon>
        <taxon>Laticauda</taxon>
    </lineage>
</organism>
<dbReference type="GeneTree" id="ENSGT00960000189152"/>
<keyword evidence="5" id="KW-1185">Reference proteome</keyword>
<dbReference type="Pfam" id="PF00969">
    <property type="entry name" value="MHC_II_beta"/>
    <property type="match status" value="1"/>
</dbReference>
<keyword evidence="1" id="KW-0325">Glycoprotein</keyword>
<keyword evidence="2" id="KW-0732">Signal</keyword>
<feature type="chain" id="PRO_5034344891" description="MHC class II beta chain N-terminal domain-containing protein" evidence="2">
    <location>
        <begin position="18"/>
        <end position="90"/>
    </location>
</feature>
<dbReference type="GO" id="GO:0042613">
    <property type="term" value="C:MHC class II protein complex"/>
    <property type="evidence" value="ECO:0007669"/>
    <property type="project" value="InterPro"/>
</dbReference>
<evidence type="ECO:0000256" key="2">
    <source>
        <dbReference type="SAM" id="SignalP"/>
    </source>
</evidence>
<dbReference type="InterPro" id="IPR011162">
    <property type="entry name" value="MHC_I/II-like_Ag-recog"/>
</dbReference>
<feature type="signal peptide" evidence="2">
    <location>
        <begin position="1"/>
        <end position="17"/>
    </location>
</feature>
<dbReference type="Proteomes" id="UP000694406">
    <property type="component" value="Unplaced"/>
</dbReference>
<dbReference type="SUPFAM" id="SSF54452">
    <property type="entry name" value="MHC antigen-recognition domain"/>
    <property type="match status" value="1"/>
</dbReference>
<sequence length="90" mass="10615">MAFFFLLLVLATHFLYQLKDECHFYNGTQQVQLLFRDIYDQQEFVCFDSDLGEFVAITELGEVDVDAWNKDKQYLQYQKGPLSQIQVLGH</sequence>
<dbReference type="GO" id="GO:0006955">
    <property type="term" value="P:immune response"/>
    <property type="evidence" value="ECO:0007669"/>
    <property type="project" value="InterPro"/>
</dbReference>
<feature type="domain" description="MHC class II beta chain N-terminal" evidence="3">
    <location>
        <begin position="20"/>
        <end position="89"/>
    </location>
</feature>
<evidence type="ECO:0000313" key="5">
    <source>
        <dbReference type="Proteomes" id="UP000694406"/>
    </source>
</evidence>
<dbReference type="InterPro" id="IPR014745">
    <property type="entry name" value="MHC_II_a/b_N"/>
</dbReference>
<reference evidence="4" key="2">
    <citation type="submission" date="2025-09" db="UniProtKB">
        <authorList>
            <consortium name="Ensembl"/>
        </authorList>
    </citation>
    <scope>IDENTIFICATION</scope>
</reference>
<evidence type="ECO:0000256" key="1">
    <source>
        <dbReference type="ARBA" id="ARBA00023180"/>
    </source>
</evidence>
<proteinExistence type="predicted"/>
<dbReference type="Gene3D" id="3.10.320.10">
    <property type="entry name" value="Class II Histocompatibility Antigen, M Beta Chain, Chain B, domain 1"/>
    <property type="match status" value="1"/>
</dbReference>
<dbReference type="Ensembl" id="ENSLLTT00000026099.1">
    <property type="protein sequence ID" value="ENSLLTP00000025192.1"/>
    <property type="gene ID" value="ENSLLTG00000018417.1"/>
</dbReference>
<dbReference type="AlphaFoldDB" id="A0A8C5T2I2"/>
<protein>
    <recommendedName>
        <fullName evidence="3">MHC class II beta chain N-terminal domain-containing protein</fullName>
    </recommendedName>
</protein>
<evidence type="ECO:0000313" key="4">
    <source>
        <dbReference type="Ensembl" id="ENSLLTP00000025192.1"/>
    </source>
</evidence>
<reference evidence="4" key="1">
    <citation type="submission" date="2025-08" db="UniProtKB">
        <authorList>
            <consortium name="Ensembl"/>
        </authorList>
    </citation>
    <scope>IDENTIFICATION</scope>
</reference>
<accession>A0A8C5T2I2</accession>
<evidence type="ECO:0000259" key="3">
    <source>
        <dbReference type="SMART" id="SM00921"/>
    </source>
</evidence>
<dbReference type="InterPro" id="IPR000353">
    <property type="entry name" value="MHC_II_b_N"/>
</dbReference>
<dbReference type="SMART" id="SM00921">
    <property type="entry name" value="MHC_II_beta"/>
    <property type="match status" value="1"/>
</dbReference>
<dbReference type="GO" id="GO:0019882">
    <property type="term" value="P:antigen processing and presentation"/>
    <property type="evidence" value="ECO:0007669"/>
    <property type="project" value="InterPro"/>
</dbReference>